<reference evidence="2 3" key="1">
    <citation type="submission" date="2018-10" db="EMBL/GenBank/DDBJ databases">
        <title>A high-quality apple genome assembly.</title>
        <authorList>
            <person name="Hu J."/>
        </authorList>
    </citation>
    <scope>NUCLEOTIDE SEQUENCE [LARGE SCALE GENOMIC DNA]</scope>
    <source>
        <strain evidence="3">cv. HFTH1</strain>
        <tissue evidence="2">Young leaf</tissue>
    </source>
</reference>
<evidence type="ECO:0000313" key="3">
    <source>
        <dbReference type="Proteomes" id="UP000290289"/>
    </source>
</evidence>
<name>A0A498I4C3_MALDO</name>
<dbReference type="AlphaFoldDB" id="A0A498I4C3"/>
<sequence>MVTCDKRLKLLSSLDRFLLVQCGVNNTQQFRIYSEDDTFDDESSSFCEDVIFRMITRIHNAVNCSMKVLEVKSGCLIQAPSLTSSSIGCGSMRSLFVCMQHCKIHKALSLTSSSNLEYLKLSSVCIEDEGNIFKFIFMFIFVRSEEPERDRFSHFRLSISGDKLEEILIDWELGSAHTKTLNILLQILVYEVEWEIVDLPKSGGTITTLTSCLRFFARFKFFEPDTVPTMVLEKLRQMEYPWPASSHSSGALSQSQSYREATQSP</sequence>
<gene>
    <name evidence="2" type="ORF">DVH24_019199</name>
</gene>
<dbReference type="EMBL" id="RDQH01000340">
    <property type="protein sequence ID" value="RXH76311.1"/>
    <property type="molecule type" value="Genomic_DNA"/>
</dbReference>
<dbReference type="Proteomes" id="UP000290289">
    <property type="component" value="Chromosome 14"/>
</dbReference>
<comment type="caution">
    <text evidence="2">The sequence shown here is derived from an EMBL/GenBank/DDBJ whole genome shotgun (WGS) entry which is preliminary data.</text>
</comment>
<feature type="region of interest" description="Disordered" evidence="1">
    <location>
        <begin position="245"/>
        <end position="265"/>
    </location>
</feature>
<evidence type="ECO:0000256" key="1">
    <source>
        <dbReference type="SAM" id="MobiDB-lite"/>
    </source>
</evidence>
<organism evidence="2 3">
    <name type="scientific">Malus domestica</name>
    <name type="common">Apple</name>
    <name type="synonym">Pyrus malus</name>
    <dbReference type="NCBI Taxonomy" id="3750"/>
    <lineage>
        <taxon>Eukaryota</taxon>
        <taxon>Viridiplantae</taxon>
        <taxon>Streptophyta</taxon>
        <taxon>Embryophyta</taxon>
        <taxon>Tracheophyta</taxon>
        <taxon>Spermatophyta</taxon>
        <taxon>Magnoliopsida</taxon>
        <taxon>eudicotyledons</taxon>
        <taxon>Gunneridae</taxon>
        <taxon>Pentapetalae</taxon>
        <taxon>rosids</taxon>
        <taxon>fabids</taxon>
        <taxon>Rosales</taxon>
        <taxon>Rosaceae</taxon>
        <taxon>Amygdaloideae</taxon>
        <taxon>Maleae</taxon>
        <taxon>Malus</taxon>
    </lineage>
</organism>
<keyword evidence="3" id="KW-1185">Reference proteome</keyword>
<protein>
    <submittedName>
        <fullName evidence="2">Uncharacterized protein</fullName>
    </submittedName>
</protein>
<feature type="compositionally biased region" description="Low complexity" evidence="1">
    <location>
        <begin position="245"/>
        <end position="257"/>
    </location>
</feature>
<accession>A0A498I4C3</accession>
<evidence type="ECO:0000313" key="2">
    <source>
        <dbReference type="EMBL" id="RXH76311.1"/>
    </source>
</evidence>
<proteinExistence type="predicted"/>